<dbReference type="EMBL" id="JABFAE010000005">
    <property type="protein sequence ID" value="MBA0828623.1"/>
    <property type="molecule type" value="Genomic_DNA"/>
</dbReference>
<dbReference type="AlphaFoldDB" id="A0A7J9J3B8"/>
<evidence type="ECO:0000256" key="1">
    <source>
        <dbReference type="SAM" id="MobiDB-lite"/>
    </source>
</evidence>
<organism evidence="2 3">
    <name type="scientific">Gossypium armourianum</name>
    <dbReference type="NCBI Taxonomy" id="34283"/>
    <lineage>
        <taxon>Eukaryota</taxon>
        <taxon>Viridiplantae</taxon>
        <taxon>Streptophyta</taxon>
        <taxon>Embryophyta</taxon>
        <taxon>Tracheophyta</taxon>
        <taxon>Spermatophyta</taxon>
        <taxon>Magnoliopsida</taxon>
        <taxon>eudicotyledons</taxon>
        <taxon>Gunneridae</taxon>
        <taxon>Pentapetalae</taxon>
        <taxon>rosids</taxon>
        <taxon>malvids</taxon>
        <taxon>Malvales</taxon>
        <taxon>Malvaceae</taxon>
        <taxon>Malvoideae</taxon>
        <taxon>Gossypium</taxon>
    </lineage>
</organism>
<evidence type="ECO:0000313" key="2">
    <source>
        <dbReference type="EMBL" id="MBA0828623.1"/>
    </source>
</evidence>
<proteinExistence type="predicted"/>
<protein>
    <submittedName>
        <fullName evidence="2">Uncharacterized protein</fullName>
    </submittedName>
</protein>
<feature type="region of interest" description="Disordered" evidence="1">
    <location>
        <begin position="1"/>
        <end position="20"/>
    </location>
</feature>
<dbReference type="Proteomes" id="UP000593575">
    <property type="component" value="Unassembled WGS sequence"/>
</dbReference>
<name>A0A7J9J3B8_9ROSI</name>
<reference evidence="2 3" key="1">
    <citation type="journal article" date="2019" name="Genome Biol. Evol.">
        <title>Insights into the evolution of the New World diploid cottons (Gossypium, subgenus Houzingenia) based on genome sequencing.</title>
        <authorList>
            <person name="Grover C.E."/>
            <person name="Arick M.A. 2nd"/>
            <person name="Thrash A."/>
            <person name="Conover J.L."/>
            <person name="Sanders W.S."/>
            <person name="Peterson D.G."/>
            <person name="Frelichowski J.E."/>
            <person name="Scheffler J.A."/>
            <person name="Scheffler B.E."/>
            <person name="Wendel J.F."/>
        </authorList>
    </citation>
    <scope>NUCLEOTIDE SEQUENCE [LARGE SCALE GENOMIC DNA]</scope>
    <source>
        <strain evidence="2">6</strain>
        <tissue evidence="2">Leaf</tissue>
    </source>
</reference>
<gene>
    <name evidence="2" type="ORF">Goarm_013276</name>
</gene>
<accession>A0A7J9J3B8</accession>
<sequence>MSTVQVHLSPTRELSRNKAI</sequence>
<keyword evidence="3" id="KW-1185">Reference proteome</keyword>
<evidence type="ECO:0000313" key="3">
    <source>
        <dbReference type="Proteomes" id="UP000593575"/>
    </source>
</evidence>
<comment type="caution">
    <text evidence="2">The sequence shown here is derived from an EMBL/GenBank/DDBJ whole genome shotgun (WGS) entry which is preliminary data.</text>
</comment>